<proteinExistence type="inferred from homology"/>
<reference evidence="9" key="2">
    <citation type="submission" date="2020-01" db="EMBL/GenBank/DDBJ databases">
        <authorList>
            <person name="Korhonen P.K.K."/>
            <person name="Guangxu M.G."/>
            <person name="Wang T.W."/>
            <person name="Stroehlein A.J.S."/>
            <person name="Young N.D."/>
            <person name="Ang C.-S.A."/>
            <person name="Fernando D.W.F."/>
            <person name="Lu H.L."/>
            <person name="Taylor S.T."/>
            <person name="Ehtesham M.E.M."/>
            <person name="Najaraj S.H.N."/>
            <person name="Harsha G.H.G."/>
            <person name="Madugundu A.M."/>
            <person name="Renuse S.R."/>
            <person name="Holt D.H."/>
            <person name="Pandey A.P."/>
            <person name="Papenfuss A.P."/>
            <person name="Gasser R.B.G."/>
            <person name="Fischer K.F."/>
        </authorList>
    </citation>
    <scope>NUCLEOTIDE SEQUENCE</scope>
    <source>
        <strain evidence="9">SSS_KF_BRIS2020</strain>
    </source>
</reference>
<dbReference type="GO" id="GO:0016298">
    <property type="term" value="F:lipase activity"/>
    <property type="evidence" value="ECO:0007669"/>
    <property type="project" value="InterPro"/>
</dbReference>
<gene>
    <name evidence="9" type="ORF">SSS_2462</name>
</gene>
<comment type="subcellular location">
    <subcellularLocation>
        <location evidence="1">Secreted</location>
    </subcellularLocation>
</comment>
<dbReference type="InterPro" id="IPR016272">
    <property type="entry name" value="Lipase_LIPH"/>
</dbReference>
<name>A0A834R9J8_SARSC</name>
<comment type="similarity">
    <text evidence="2 6">Belongs to the AB hydrolase superfamily. Lipase family.</text>
</comment>
<evidence type="ECO:0000256" key="2">
    <source>
        <dbReference type="ARBA" id="ARBA00010701"/>
    </source>
</evidence>
<feature type="active site" description="Charge relay system" evidence="4">
    <location>
        <position position="201"/>
    </location>
</feature>
<dbReference type="GO" id="GO:0016042">
    <property type="term" value="P:lipid catabolic process"/>
    <property type="evidence" value="ECO:0007669"/>
    <property type="project" value="TreeGrafter"/>
</dbReference>
<keyword evidence="11" id="KW-1185">Reference proteome</keyword>
<feature type="chain" id="PRO_5038259256" evidence="7">
    <location>
        <begin position="23"/>
        <end position="440"/>
    </location>
</feature>
<evidence type="ECO:0000256" key="5">
    <source>
        <dbReference type="PIRSR" id="PIRSR000865-2"/>
    </source>
</evidence>
<feature type="domain" description="Lipase" evidence="8">
    <location>
        <begin position="27"/>
        <end position="329"/>
    </location>
</feature>
<feature type="binding site" evidence="5">
    <location>
        <position position="220"/>
    </location>
    <ligand>
        <name>Ca(2+)</name>
        <dbReference type="ChEBI" id="CHEBI:29108"/>
    </ligand>
</feature>
<evidence type="ECO:0000256" key="1">
    <source>
        <dbReference type="ARBA" id="ARBA00004613"/>
    </source>
</evidence>
<keyword evidence="5" id="KW-0106">Calcium</keyword>
<accession>A0A834R9J8</accession>
<keyword evidence="7" id="KW-0732">Signal</keyword>
<keyword evidence="3" id="KW-0964">Secreted</keyword>
<feature type="signal peptide" evidence="7">
    <location>
        <begin position="1"/>
        <end position="22"/>
    </location>
</feature>
<dbReference type="InterPro" id="IPR000734">
    <property type="entry name" value="TAG_lipase"/>
</dbReference>
<feature type="active site" description="Nucleophile" evidence="4">
    <location>
        <position position="175"/>
    </location>
</feature>
<evidence type="ECO:0000256" key="4">
    <source>
        <dbReference type="PIRSR" id="PIRSR000865-1"/>
    </source>
</evidence>
<dbReference type="Pfam" id="PF00151">
    <property type="entry name" value="Lipase"/>
    <property type="match status" value="1"/>
</dbReference>
<organism evidence="9">
    <name type="scientific">Sarcoptes scabiei</name>
    <name type="common">Itch mite</name>
    <name type="synonym">Acarus scabiei</name>
    <dbReference type="NCBI Taxonomy" id="52283"/>
    <lineage>
        <taxon>Eukaryota</taxon>
        <taxon>Metazoa</taxon>
        <taxon>Ecdysozoa</taxon>
        <taxon>Arthropoda</taxon>
        <taxon>Chelicerata</taxon>
        <taxon>Arachnida</taxon>
        <taxon>Acari</taxon>
        <taxon>Acariformes</taxon>
        <taxon>Sarcoptiformes</taxon>
        <taxon>Astigmata</taxon>
        <taxon>Psoroptidia</taxon>
        <taxon>Sarcoptoidea</taxon>
        <taxon>Sarcoptidae</taxon>
        <taxon>Sarcoptinae</taxon>
        <taxon>Sarcoptes</taxon>
    </lineage>
</organism>
<dbReference type="Proteomes" id="UP000070412">
    <property type="component" value="Unassembled WGS sequence"/>
</dbReference>
<evidence type="ECO:0000256" key="3">
    <source>
        <dbReference type="ARBA" id="ARBA00022525"/>
    </source>
</evidence>
<dbReference type="AlphaFoldDB" id="A0A834R9J8"/>
<dbReference type="GO" id="GO:0046872">
    <property type="term" value="F:metal ion binding"/>
    <property type="evidence" value="ECO:0007669"/>
    <property type="project" value="UniProtKB-KW"/>
</dbReference>
<dbReference type="Gene3D" id="3.40.50.1820">
    <property type="entry name" value="alpha/beta hydrolase"/>
    <property type="match status" value="1"/>
</dbReference>
<dbReference type="SUPFAM" id="SSF53474">
    <property type="entry name" value="alpha/beta-Hydrolases"/>
    <property type="match status" value="1"/>
</dbReference>
<sequence length="440" mass="50549">MGTNGMIRFSIVLTCLILKVMASNKTVCYEKYGCFNARVFPGFGSKLPVAPESLNIKFHFFTCGSRYKSKIFNQFVSIKKLQRNARFNPKLRTIVLVHGFTGLFNEIEWTGWFKNAILSRCKCSFNFIGVDYPSKKYLQDVANAQILGALIAKLIRKLSIAFKVKIERFICVGHSLGGQICGFTGKNLKPFDKLGMILGLDPAGPGFMNVDRRSRLDYSDADLVLTIMTNRAKTLLQGFGTIEPIGHYNFYVNGGFKQPGCQKINSNLICSHGRCVELLVDDLIFPNEFRPMAYRCDSYKNFEKGLCTTCKHSLDCQQFGSWFQYWPQQKLDQISGKLSLTFIGAASRRERFILKEKFKPDTNTTFLFKTPQFLGRIRKIRVKIYSHSKVFKTRHYIEVDRITVRFMNHQKERKPFDSVLLPERSSKIRSKRSTIFVVED</sequence>
<dbReference type="PRINTS" id="PR00821">
    <property type="entry name" value="TAGLIPASE"/>
</dbReference>
<dbReference type="PIRSF" id="PIRSF000865">
    <property type="entry name" value="Lipoprotein_lipase_LIPH"/>
    <property type="match status" value="1"/>
</dbReference>
<keyword evidence="5" id="KW-0479">Metal-binding</keyword>
<dbReference type="OrthoDB" id="6422033at2759"/>
<evidence type="ECO:0000256" key="6">
    <source>
        <dbReference type="RuleBase" id="RU004262"/>
    </source>
</evidence>
<dbReference type="InterPro" id="IPR036392">
    <property type="entry name" value="PLAT/LH2_dom_sf"/>
</dbReference>
<feature type="binding site" evidence="5">
    <location>
        <position position="215"/>
    </location>
    <ligand>
        <name>Ca(2+)</name>
        <dbReference type="ChEBI" id="CHEBI:29108"/>
    </ligand>
</feature>
<dbReference type="SUPFAM" id="SSF49723">
    <property type="entry name" value="Lipase/lipooxygenase domain (PLAT/LH2 domain)"/>
    <property type="match status" value="1"/>
</dbReference>
<dbReference type="PANTHER" id="PTHR11610">
    <property type="entry name" value="LIPASE"/>
    <property type="match status" value="1"/>
</dbReference>
<reference evidence="10" key="3">
    <citation type="submission" date="2022-06" db="UniProtKB">
        <authorList>
            <consortium name="EnsemblMetazoa"/>
        </authorList>
    </citation>
    <scope>IDENTIFICATION</scope>
</reference>
<reference evidence="11" key="1">
    <citation type="journal article" date="2020" name="PLoS Negl. Trop. Dis.">
        <title>High-quality nuclear genome for Sarcoptes scabiei-A critical resource for a neglected parasite.</title>
        <authorList>
            <person name="Korhonen P.K."/>
            <person name="Gasser R.B."/>
            <person name="Ma G."/>
            <person name="Wang T."/>
            <person name="Stroehlein A.J."/>
            <person name="Young N.D."/>
            <person name="Ang C.S."/>
            <person name="Fernando D.D."/>
            <person name="Lu H.C."/>
            <person name="Taylor S."/>
            <person name="Reynolds S.L."/>
            <person name="Mofiz E."/>
            <person name="Najaraj S.H."/>
            <person name="Gowda H."/>
            <person name="Madugundu A."/>
            <person name="Renuse S."/>
            <person name="Holt D."/>
            <person name="Pandey A."/>
            <person name="Papenfuss A.T."/>
            <person name="Fischer K."/>
        </authorList>
    </citation>
    <scope>NUCLEOTIDE SEQUENCE [LARGE SCALE GENOMIC DNA]</scope>
</reference>
<evidence type="ECO:0000256" key="7">
    <source>
        <dbReference type="SAM" id="SignalP"/>
    </source>
</evidence>
<feature type="active site" description="Charge relay system" evidence="4">
    <location>
        <position position="272"/>
    </location>
</feature>
<feature type="binding site" evidence="5">
    <location>
        <position position="217"/>
    </location>
    <ligand>
        <name>Ca(2+)</name>
        <dbReference type="ChEBI" id="CHEBI:29108"/>
    </ligand>
</feature>
<dbReference type="InterPro" id="IPR013818">
    <property type="entry name" value="Lipase"/>
</dbReference>
<evidence type="ECO:0000259" key="8">
    <source>
        <dbReference type="Pfam" id="PF00151"/>
    </source>
</evidence>
<dbReference type="InterPro" id="IPR029058">
    <property type="entry name" value="AB_hydrolase_fold"/>
</dbReference>
<evidence type="ECO:0000313" key="10">
    <source>
        <dbReference type="EnsemblMetazoa" id="KAF7491331.1"/>
    </source>
</evidence>
<dbReference type="GO" id="GO:0052689">
    <property type="term" value="F:carboxylic ester hydrolase activity"/>
    <property type="evidence" value="ECO:0007669"/>
    <property type="project" value="InterPro"/>
</dbReference>
<dbReference type="EMBL" id="WVUK01000060">
    <property type="protein sequence ID" value="KAF7491331.1"/>
    <property type="molecule type" value="Genomic_DNA"/>
</dbReference>
<protein>
    <submittedName>
        <fullName evidence="9">Pancreatic lipase-related protein 3</fullName>
    </submittedName>
</protein>
<dbReference type="EnsemblMetazoa" id="SSS_2462s_mrna">
    <property type="protein sequence ID" value="KAF7491331.1"/>
    <property type="gene ID" value="SSS_2462"/>
</dbReference>
<evidence type="ECO:0000313" key="11">
    <source>
        <dbReference type="Proteomes" id="UP000070412"/>
    </source>
</evidence>
<evidence type="ECO:0000313" key="9">
    <source>
        <dbReference type="EMBL" id="KAF7491331.1"/>
    </source>
</evidence>
<dbReference type="GO" id="GO:0005615">
    <property type="term" value="C:extracellular space"/>
    <property type="evidence" value="ECO:0007669"/>
    <property type="project" value="TreeGrafter"/>
</dbReference>